<evidence type="ECO:0000313" key="2">
    <source>
        <dbReference type="Proteomes" id="UP000823775"/>
    </source>
</evidence>
<dbReference type="EMBL" id="JACEIK010004129">
    <property type="protein sequence ID" value="MCD9644355.1"/>
    <property type="molecule type" value="Genomic_DNA"/>
</dbReference>
<keyword evidence="2" id="KW-1185">Reference proteome</keyword>
<reference evidence="1 2" key="1">
    <citation type="journal article" date="2021" name="BMC Genomics">
        <title>Datura genome reveals duplications of psychoactive alkaloid biosynthetic genes and high mutation rate following tissue culture.</title>
        <authorList>
            <person name="Rajewski A."/>
            <person name="Carter-House D."/>
            <person name="Stajich J."/>
            <person name="Litt A."/>
        </authorList>
    </citation>
    <scope>NUCLEOTIDE SEQUENCE [LARGE SCALE GENOMIC DNA]</scope>
    <source>
        <strain evidence="1">AR-01</strain>
    </source>
</reference>
<dbReference type="Proteomes" id="UP000823775">
    <property type="component" value="Unassembled WGS sequence"/>
</dbReference>
<organism evidence="1 2">
    <name type="scientific">Datura stramonium</name>
    <name type="common">Jimsonweed</name>
    <name type="synonym">Common thornapple</name>
    <dbReference type="NCBI Taxonomy" id="4076"/>
    <lineage>
        <taxon>Eukaryota</taxon>
        <taxon>Viridiplantae</taxon>
        <taxon>Streptophyta</taxon>
        <taxon>Embryophyta</taxon>
        <taxon>Tracheophyta</taxon>
        <taxon>Spermatophyta</taxon>
        <taxon>Magnoliopsida</taxon>
        <taxon>eudicotyledons</taxon>
        <taxon>Gunneridae</taxon>
        <taxon>Pentapetalae</taxon>
        <taxon>asterids</taxon>
        <taxon>lamiids</taxon>
        <taxon>Solanales</taxon>
        <taxon>Solanaceae</taxon>
        <taxon>Solanoideae</taxon>
        <taxon>Datureae</taxon>
        <taxon>Datura</taxon>
    </lineage>
</organism>
<name>A0ABS8VEI8_DATST</name>
<evidence type="ECO:0000313" key="1">
    <source>
        <dbReference type="EMBL" id="MCD9644355.1"/>
    </source>
</evidence>
<sequence>MRKIKYTLLVCEHLFAAFHFLQESQSDDSRVSLSKWIGFWHKKPLKYESALPRREKKIASLKSTHNPFGIILETSQWSRDKKGVFHKLGTHYAFANVPSNPLMVTFSGEGVARYFDKKEARKRIHLGDNIAWTSTILNNSKPYDYIDNDEEQALESNYFMSIRFGYLFLRNGDSTIIKPYSPYRFSRQLVFYQRIPGALANDNRNASLAEGLRYWRICVLDKSMSRATFPPITPNVKKLFADDYKTWWSKTHGNFLDGYLQTLVEAAGPISTKIPEVAHQECSNAVPHTRNSFTPLVMSSEQCKGKGP</sequence>
<proteinExistence type="predicted"/>
<dbReference type="PANTHER" id="PTHR36607">
    <property type="entry name" value="1,2-DIHYDROXY-3-KETO-5-METHYLTHIOPENTENE DIOXYGENASE 4"/>
    <property type="match status" value="1"/>
</dbReference>
<accession>A0ABS8VEI8</accession>
<protein>
    <submittedName>
        <fullName evidence="1">Uncharacterized protein</fullName>
    </submittedName>
</protein>
<gene>
    <name evidence="1" type="ORF">HAX54_032542</name>
</gene>
<dbReference type="PANTHER" id="PTHR36607:SF23">
    <property type="entry name" value="AMINOTRANSFERASE-LIKE PLANT MOBILE DOMAIN-CONTAINING PROTEIN"/>
    <property type="match status" value="1"/>
</dbReference>
<comment type="caution">
    <text evidence="1">The sequence shown here is derived from an EMBL/GenBank/DDBJ whole genome shotgun (WGS) entry which is preliminary data.</text>
</comment>